<evidence type="ECO:0000256" key="1">
    <source>
        <dbReference type="HAMAP-Rule" id="MF_00122"/>
    </source>
</evidence>
<protein>
    <recommendedName>
        <fullName evidence="1">Aspartyl/glutamyl-tRNA(Asn/Gln) amidotransferase subunit C</fullName>
        <shortName evidence="1">Asp/Glu-ADT subunit C</shortName>
        <ecNumber evidence="1">6.3.5.-</ecNumber>
    </recommendedName>
</protein>
<dbReference type="GO" id="GO:0070681">
    <property type="term" value="P:glutaminyl-tRNAGln biosynthesis via transamidation"/>
    <property type="evidence" value="ECO:0007669"/>
    <property type="project" value="TreeGrafter"/>
</dbReference>
<comment type="subunit">
    <text evidence="1">Heterotrimer of A, B and C subunits.</text>
</comment>
<evidence type="ECO:0000313" key="3">
    <source>
        <dbReference type="Proteomes" id="UP000177091"/>
    </source>
</evidence>
<comment type="function">
    <text evidence="1">Allows the formation of correctly charged Asn-tRNA(Asn) or Gln-tRNA(Gln) through the transamidation of misacylated Asp-tRNA(Asn) or Glu-tRNA(Gln) in organisms which lack either or both of asparaginyl-tRNA or glutaminyl-tRNA synthetases. The reaction takes place in the presence of glutamine and ATP through an activated phospho-Asp-tRNA(Asn) or phospho-Glu-tRNA(Gln).</text>
</comment>
<keyword evidence="1" id="KW-0436">Ligase</keyword>
<accession>A0A1F7WLI3</accession>
<dbReference type="PANTHER" id="PTHR15004:SF0">
    <property type="entry name" value="GLUTAMYL-TRNA(GLN) AMIDOTRANSFERASE SUBUNIT C, MITOCHONDRIAL"/>
    <property type="match status" value="1"/>
</dbReference>
<dbReference type="Proteomes" id="UP000177091">
    <property type="component" value="Unassembled WGS sequence"/>
</dbReference>
<comment type="catalytic activity">
    <reaction evidence="1">
        <text>L-glutamyl-tRNA(Gln) + L-glutamine + ATP + H2O = L-glutaminyl-tRNA(Gln) + L-glutamate + ADP + phosphate + H(+)</text>
        <dbReference type="Rhea" id="RHEA:17521"/>
        <dbReference type="Rhea" id="RHEA-COMP:9681"/>
        <dbReference type="Rhea" id="RHEA-COMP:9684"/>
        <dbReference type="ChEBI" id="CHEBI:15377"/>
        <dbReference type="ChEBI" id="CHEBI:15378"/>
        <dbReference type="ChEBI" id="CHEBI:29985"/>
        <dbReference type="ChEBI" id="CHEBI:30616"/>
        <dbReference type="ChEBI" id="CHEBI:43474"/>
        <dbReference type="ChEBI" id="CHEBI:58359"/>
        <dbReference type="ChEBI" id="CHEBI:78520"/>
        <dbReference type="ChEBI" id="CHEBI:78521"/>
        <dbReference type="ChEBI" id="CHEBI:456216"/>
    </reaction>
</comment>
<dbReference type="InterPro" id="IPR036113">
    <property type="entry name" value="Asp/Glu-ADT_sf_sub_c"/>
</dbReference>
<dbReference type="GO" id="GO:0006450">
    <property type="term" value="P:regulation of translational fidelity"/>
    <property type="evidence" value="ECO:0007669"/>
    <property type="project" value="InterPro"/>
</dbReference>
<reference evidence="2 3" key="1">
    <citation type="journal article" date="2016" name="Nat. Commun.">
        <title>Thousands of microbial genomes shed light on interconnected biogeochemical processes in an aquifer system.</title>
        <authorList>
            <person name="Anantharaman K."/>
            <person name="Brown C.T."/>
            <person name="Hug L.A."/>
            <person name="Sharon I."/>
            <person name="Castelle C.J."/>
            <person name="Probst A.J."/>
            <person name="Thomas B.C."/>
            <person name="Singh A."/>
            <person name="Wilkins M.J."/>
            <person name="Karaoz U."/>
            <person name="Brodie E.L."/>
            <person name="Williams K.H."/>
            <person name="Hubbard S.S."/>
            <person name="Banfield J.F."/>
        </authorList>
    </citation>
    <scope>NUCLEOTIDE SEQUENCE [LARGE SCALE GENOMIC DNA]</scope>
</reference>
<proteinExistence type="inferred from homology"/>
<dbReference type="GO" id="GO:0050566">
    <property type="term" value="F:asparaginyl-tRNA synthase (glutamine-hydrolyzing) activity"/>
    <property type="evidence" value="ECO:0007669"/>
    <property type="project" value="RHEA"/>
</dbReference>
<dbReference type="EC" id="6.3.5.-" evidence="1"/>
<dbReference type="GO" id="GO:0050567">
    <property type="term" value="F:glutaminyl-tRNA synthase (glutamine-hydrolyzing) activity"/>
    <property type="evidence" value="ECO:0007669"/>
    <property type="project" value="UniProtKB-UniRule"/>
</dbReference>
<dbReference type="Pfam" id="PF02686">
    <property type="entry name" value="GatC"/>
    <property type="match status" value="1"/>
</dbReference>
<sequence length="99" mass="10884">MKLTKKEVLHVAKLAKLSLSPSEISTFEKQLSDVVNYVSELGEVDTKDVEPTSQTTGLTNVFREDGEGGESISSEKALSGTEKIHNNYFVVPQVITKEK</sequence>
<comment type="similarity">
    <text evidence="1">Belongs to the GatC family.</text>
</comment>
<name>A0A1F7WLI3_9BACT</name>
<dbReference type="AlphaFoldDB" id="A0A1F7WLI3"/>
<keyword evidence="1" id="KW-0067">ATP-binding</keyword>
<dbReference type="Gene3D" id="1.10.20.60">
    <property type="entry name" value="Glu-tRNAGln amidotransferase C subunit, N-terminal domain"/>
    <property type="match status" value="1"/>
</dbReference>
<gene>
    <name evidence="1" type="primary">gatC</name>
    <name evidence="2" type="ORF">A2112_01975</name>
</gene>
<keyword evidence="1" id="KW-0547">Nucleotide-binding</keyword>
<dbReference type="NCBIfam" id="TIGR00135">
    <property type="entry name" value="gatC"/>
    <property type="match status" value="1"/>
</dbReference>
<dbReference type="GO" id="GO:0005524">
    <property type="term" value="F:ATP binding"/>
    <property type="evidence" value="ECO:0007669"/>
    <property type="project" value="UniProtKB-KW"/>
</dbReference>
<dbReference type="HAMAP" id="MF_00122">
    <property type="entry name" value="GatC"/>
    <property type="match status" value="1"/>
</dbReference>
<dbReference type="PANTHER" id="PTHR15004">
    <property type="entry name" value="GLUTAMYL-TRNA(GLN) AMIDOTRANSFERASE SUBUNIT C, MITOCHONDRIAL"/>
    <property type="match status" value="1"/>
</dbReference>
<keyword evidence="1" id="KW-0648">Protein biosynthesis</keyword>
<evidence type="ECO:0000313" key="2">
    <source>
        <dbReference type="EMBL" id="OGM03690.1"/>
    </source>
</evidence>
<dbReference type="InterPro" id="IPR003837">
    <property type="entry name" value="GatC"/>
</dbReference>
<dbReference type="SUPFAM" id="SSF141000">
    <property type="entry name" value="Glu-tRNAGln amidotransferase C subunit"/>
    <property type="match status" value="1"/>
</dbReference>
<comment type="caution">
    <text evidence="2">The sequence shown here is derived from an EMBL/GenBank/DDBJ whole genome shotgun (WGS) entry which is preliminary data.</text>
</comment>
<dbReference type="EMBL" id="MGFK01000031">
    <property type="protein sequence ID" value="OGM03690.1"/>
    <property type="molecule type" value="Genomic_DNA"/>
</dbReference>
<comment type="catalytic activity">
    <reaction evidence="1">
        <text>L-aspartyl-tRNA(Asn) + L-glutamine + ATP + H2O = L-asparaginyl-tRNA(Asn) + L-glutamate + ADP + phosphate + 2 H(+)</text>
        <dbReference type="Rhea" id="RHEA:14513"/>
        <dbReference type="Rhea" id="RHEA-COMP:9674"/>
        <dbReference type="Rhea" id="RHEA-COMP:9677"/>
        <dbReference type="ChEBI" id="CHEBI:15377"/>
        <dbReference type="ChEBI" id="CHEBI:15378"/>
        <dbReference type="ChEBI" id="CHEBI:29985"/>
        <dbReference type="ChEBI" id="CHEBI:30616"/>
        <dbReference type="ChEBI" id="CHEBI:43474"/>
        <dbReference type="ChEBI" id="CHEBI:58359"/>
        <dbReference type="ChEBI" id="CHEBI:78515"/>
        <dbReference type="ChEBI" id="CHEBI:78516"/>
        <dbReference type="ChEBI" id="CHEBI:456216"/>
    </reaction>
</comment>
<dbReference type="GO" id="GO:0006412">
    <property type="term" value="P:translation"/>
    <property type="evidence" value="ECO:0007669"/>
    <property type="project" value="UniProtKB-UniRule"/>
</dbReference>
<organism evidence="2 3">
    <name type="scientific">Candidatus Woesebacteria bacterium GWA1_42_12</name>
    <dbReference type="NCBI Taxonomy" id="1802472"/>
    <lineage>
        <taxon>Bacteria</taxon>
        <taxon>Candidatus Woeseibacteriota</taxon>
    </lineage>
</organism>